<dbReference type="EMBL" id="HBGK01020785">
    <property type="protein sequence ID" value="CAD9281668.1"/>
    <property type="molecule type" value="Transcribed_RNA"/>
</dbReference>
<keyword evidence="2" id="KW-1133">Transmembrane helix</keyword>
<feature type="region of interest" description="Disordered" evidence="1">
    <location>
        <begin position="223"/>
        <end position="245"/>
    </location>
</feature>
<accession>A0A7S1UXT6</accession>
<dbReference type="AlphaFoldDB" id="A0A7S1UXT6"/>
<dbReference type="PANTHER" id="PTHR36220:SF1">
    <property type="entry name" value="GAMMA TUBULIN COMPLEX COMPONENT C-TERMINAL DOMAIN-CONTAINING PROTEIN"/>
    <property type="match status" value="1"/>
</dbReference>
<proteinExistence type="predicted"/>
<feature type="compositionally biased region" description="Polar residues" evidence="1">
    <location>
        <begin position="235"/>
        <end position="245"/>
    </location>
</feature>
<feature type="region of interest" description="Disordered" evidence="1">
    <location>
        <begin position="73"/>
        <end position="111"/>
    </location>
</feature>
<name>A0A7S1UXT6_9STRA</name>
<reference evidence="3" key="1">
    <citation type="submission" date="2021-01" db="EMBL/GenBank/DDBJ databases">
        <authorList>
            <person name="Corre E."/>
            <person name="Pelletier E."/>
            <person name="Niang G."/>
            <person name="Scheremetjew M."/>
            <person name="Finn R."/>
            <person name="Kale V."/>
            <person name="Holt S."/>
            <person name="Cochrane G."/>
            <person name="Meng A."/>
            <person name="Brown T."/>
            <person name="Cohen L."/>
        </authorList>
    </citation>
    <scope>NUCLEOTIDE SEQUENCE</scope>
    <source>
        <strain evidence="3">CCMP 410</strain>
    </source>
</reference>
<gene>
    <name evidence="3" type="ORF">GOCE00092_LOCUS10579</name>
</gene>
<feature type="compositionally biased region" description="Polar residues" evidence="1">
    <location>
        <begin position="77"/>
        <end position="93"/>
    </location>
</feature>
<dbReference type="PANTHER" id="PTHR36220">
    <property type="entry name" value="UNNAMED PRODUCT"/>
    <property type="match status" value="1"/>
</dbReference>
<dbReference type="Gene3D" id="2.130.10.10">
    <property type="entry name" value="YVTN repeat-like/Quinoprotein amine dehydrogenase"/>
    <property type="match status" value="1"/>
</dbReference>
<organism evidence="3">
    <name type="scientific">Grammatophora oceanica</name>
    <dbReference type="NCBI Taxonomy" id="210454"/>
    <lineage>
        <taxon>Eukaryota</taxon>
        <taxon>Sar</taxon>
        <taxon>Stramenopiles</taxon>
        <taxon>Ochrophyta</taxon>
        <taxon>Bacillariophyta</taxon>
        <taxon>Fragilariophyceae</taxon>
        <taxon>Fragilariophycidae</taxon>
        <taxon>Rhabdonematales</taxon>
        <taxon>Grammatophoraceae</taxon>
        <taxon>Grammatophora</taxon>
    </lineage>
</organism>
<keyword evidence="2" id="KW-0472">Membrane</keyword>
<feature type="transmembrane region" description="Helical" evidence="2">
    <location>
        <begin position="191"/>
        <end position="211"/>
    </location>
</feature>
<evidence type="ECO:0000256" key="1">
    <source>
        <dbReference type="SAM" id="MobiDB-lite"/>
    </source>
</evidence>
<dbReference type="SUPFAM" id="SSF82171">
    <property type="entry name" value="DPP6 N-terminal domain-like"/>
    <property type="match status" value="1"/>
</dbReference>
<evidence type="ECO:0000256" key="2">
    <source>
        <dbReference type="SAM" id="Phobius"/>
    </source>
</evidence>
<evidence type="ECO:0000313" key="3">
    <source>
        <dbReference type="EMBL" id="CAD9281668.1"/>
    </source>
</evidence>
<dbReference type="InterPro" id="IPR015943">
    <property type="entry name" value="WD40/YVTN_repeat-like_dom_sf"/>
</dbReference>
<sequence length="610" mass="66175">MRREHDGSSYSVVRQDDIGARDVVEEGHRGNHQVLERINSILELAPLGLGADSGSLEGHLPLQNIHRVPRGVGVPESSGNWGATSTRTDSTRSFPVEMDPNETRASSPGAFYANGRRAASSVNAEGAGSRFGRGSEPVYSAQVVNTCVSNDDNMNQQHSIDDSVVRGIVVSSLGHMEDDYEEVLYQNRLAWIIRVFVILLVATTVGTYLAVRSRRVDSLPRQGAEAEARLPPSASPSLVPTASPTARPTGIPWTDFGTPLFGSPEQQFGASVVLAGDILAIRSAGGSGLVQIFRVDRETESIFEEGLPIELKTENSEKVSIKLSTDGRHLAIALPSDDKKRAGKVKVYSSDRGENLGKSWTLSREVTGNRPSFGVSLDISEDGGRLVVASNEEVRAYDLTTDPPKQMGEHFPLLNNGYPVVVSITSSLLGIGQVRRRGFPCELEFSSDTCDDLGLVALYKFFGNQWEDAPTHLEPNTLSNSGPYHDLGSNEMVVALTRNRNAVRVFQFDHHFAAFDWVGNAIPLGRVVSLNDSVKLVMVKESRVAIAWDQKVAVYELQSGSWFQRGETIETPRAASTPSISLSEDGQLLSVGLVDGGDNSGYVKVYQLLP</sequence>
<keyword evidence="2" id="KW-0812">Transmembrane</keyword>
<protein>
    <submittedName>
        <fullName evidence="3">Uncharacterized protein</fullName>
    </submittedName>
</protein>